<dbReference type="InterPro" id="IPR036291">
    <property type="entry name" value="NAD(P)-bd_dom_sf"/>
</dbReference>
<dbReference type="PRINTS" id="PR00081">
    <property type="entry name" value="GDHRDH"/>
</dbReference>
<feature type="chain" id="PRO_5013357009" evidence="4">
    <location>
        <begin position="16"/>
        <end position="305"/>
    </location>
</feature>
<dbReference type="GO" id="GO:0016020">
    <property type="term" value="C:membrane"/>
    <property type="evidence" value="ECO:0007669"/>
    <property type="project" value="TreeGrafter"/>
</dbReference>
<gene>
    <name evidence="5" type="primary">107361967</name>
</gene>
<name>T1K980_TETUR</name>
<evidence type="ECO:0000256" key="4">
    <source>
        <dbReference type="SAM" id="SignalP"/>
    </source>
</evidence>
<comment type="similarity">
    <text evidence="1 3">Belongs to the short-chain dehydrogenases/reductases (SDR) family.</text>
</comment>
<accession>T1K980</accession>
<dbReference type="PANTHER" id="PTHR44196:SF1">
    <property type="entry name" value="DEHYDROGENASE_REDUCTASE SDR FAMILY MEMBER 7B"/>
    <property type="match status" value="1"/>
</dbReference>
<dbReference type="Proteomes" id="UP000015104">
    <property type="component" value="Unassembled WGS sequence"/>
</dbReference>
<dbReference type="KEGG" id="tut:107361967"/>
<dbReference type="EMBL" id="CAEY01001890">
    <property type="status" value="NOT_ANNOTATED_CDS"/>
    <property type="molecule type" value="Genomic_DNA"/>
</dbReference>
<dbReference type="Gene3D" id="3.40.50.720">
    <property type="entry name" value="NAD(P)-binding Rossmann-like Domain"/>
    <property type="match status" value="1"/>
</dbReference>
<dbReference type="SUPFAM" id="SSF51735">
    <property type="entry name" value="NAD(P)-binding Rossmann-fold domains"/>
    <property type="match status" value="1"/>
</dbReference>
<reference evidence="6" key="1">
    <citation type="submission" date="2011-08" db="EMBL/GenBank/DDBJ databases">
        <authorList>
            <person name="Rombauts S."/>
        </authorList>
    </citation>
    <scope>NUCLEOTIDE SEQUENCE</scope>
    <source>
        <strain evidence="6">London</strain>
    </source>
</reference>
<dbReference type="OrthoDB" id="5307821at2759"/>
<dbReference type="PRINTS" id="PR00080">
    <property type="entry name" value="SDRFAMILY"/>
</dbReference>
<dbReference type="PANTHER" id="PTHR44196">
    <property type="entry name" value="DEHYDROGENASE/REDUCTASE SDR FAMILY MEMBER 7B"/>
    <property type="match status" value="1"/>
</dbReference>
<keyword evidence="4" id="KW-0732">Signal</keyword>
<organism evidence="5 6">
    <name type="scientific">Tetranychus urticae</name>
    <name type="common">Two-spotted spider mite</name>
    <dbReference type="NCBI Taxonomy" id="32264"/>
    <lineage>
        <taxon>Eukaryota</taxon>
        <taxon>Metazoa</taxon>
        <taxon>Ecdysozoa</taxon>
        <taxon>Arthropoda</taxon>
        <taxon>Chelicerata</taxon>
        <taxon>Arachnida</taxon>
        <taxon>Acari</taxon>
        <taxon>Acariformes</taxon>
        <taxon>Trombidiformes</taxon>
        <taxon>Prostigmata</taxon>
        <taxon>Eleutherengona</taxon>
        <taxon>Raphignathae</taxon>
        <taxon>Tetranychoidea</taxon>
        <taxon>Tetranychidae</taxon>
        <taxon>Tetranychus</taxon>
    </lineage>
</organism>
<dbReference type="eggNOG" id="KOG1205">
    <property type="taxonomic scope" value="Eukaryota"/>
</dbReference>
<reference evidence="5" key="2">
    <citation type="submission" date="2015-06" db="UniProtKB">
        <authorList>
            <consortium name="EnsemblMetazoa"/>
        </authorList>
    </citation>
    <scope>IDENTIFICATION</scope>
</reference>
<dbReference type="GO" id="GO:0016491">
    <property type="term" value="F:oxidoreductase activity"/>
    <property type="evidence" value="ECO:0007669"/>
    <property type="project" value="UniProtKB-KW"/>
</dbReference>
<sequence length="305" mass="34057">MSLLCHLNWLLPVSSVSWLIYALFKRSNRQKYKDSFKDKVIFITGASSGLGEALTRVFHKFGAKLIIAARNIEKLNVLRDELVENYPEGYRPTPLELDLSKIDTIRQITKSAIDIHGNIDIIINNAGISYRGAIISTDINVYQNLMTVNYFGQIEVIKAITEHFVTIGKGTIVGVGSVQSQISIPYRSAYSASKHAFQAFMDCLRAELSSIQPGIDVLAVNPGYIRTNLSLNALSSDGSLYNKMDETTALGMDPEIVANEIAAAIYQKKKELFLSSVTHRLAIILRYLFPNLFFILMSKRAKKLT</sequence>
<dbReference type="OMA" id="YFWIMAK"/>
<dbReference type="Pfam" id="PF00106">
    <property type="entry name" value="adh_short"/>
    <property type="match status" value="1"/>
</dbReference>
<dbReference type="STRING" id="32264.T1K980"/>
<evidence type="ECO:0000256" key="3">
    <source>
        <dbReference type="RuleBase" id="RU000363"/>
    </source>
</evidence>
<dbReference type="InterPro" id="IPR002347">
    <property type="entry name" value="SDR_fam"/>
</dbReference>
<dbReference type="AlphaFoldDB" id="T1K980"/>
<keyword evidence="2" id="KW-0560">Oxidoreductase</keyword>
<dbReference type="EnsemblMetazoa" id="tetur07g03990.1">
    <property type="protein sequence ID" value="tetur07g03990.1"/>
    <property type="gene ID" value="tetur07g03990"/>
</dbReference>
<proteinExistence type="inferred from homology"/>
<evidence type="ECO:0000313" key="6">
    <source>
        <dbReference type="Proteomes" id="UP000015104"/>
    </source>
</evidence>
<evidence type="ECO:0000256" key="1">
    <source>
        <dbReference type="ARBA" id="ARBA00006484"/>
    </source>
</evidence>
<evidence type="ECO:0000256" key="2">
    <source>
        <dbReference type="ARBA" id="ARBA00023002"/>
    </source>
</evidence>
<feature type="signal peptide" evidence="4">
    <location>
        <begin position="1"/>
        <end position="15"/>
    </location>
</feature>
<evidence type="ECO:0000313" key="5">
    <source>
        <dbReference type="EnsemblMetazoa" id="tetur07g03990.1"/>
    </source>
</evidence>
<protein>
    <submittedName>
        <fullName evidence="5">Uncharacterized protein</fullName>
    </submittedName>
</protein>
<dbReference type="HOGENOM" id="CLU_139969_0_0_1"/>
<keyword evidence="6" id="KW-1185">Reference proteome</keyword>